<dbReference type="InParanoid" id="A0A078AN28"/>
<evidence type="ECO:0000313" key="3">
    <source>
        <dbReference type="EMBL" id="CDW83770.1"/>
    </source>
</evidence>
<evidence type="ECO:0000256" key="1">
    <source>
        <dbReference type="SAM" id="Coils"/>
    </source>
</evidence>
<dbReference type="EMBL" id="CCKQ01012161">
    <property type="protein sequence ID" value="CDW83770.1"/>
    <property type="molecule type" value="Genomic_DNA"/>
</dbReference>
<sequence length="274" mass="31103">MTSSNKGLIYGLAAVGALVGGAVLFHIITNKSTASSGSRLAEDIDALGTPQKDARGILTFPYFKDLMGVVSKHSKERFGQEKKELLAQRRELLKDHKMDEYKEKVQDMMRKEEQNLQDIMMEVVDHIGLTEQEFMYANQTYMSNPQTAQIIMQAQVAPSEDSAPKLTRQKTKEIFLFTEEQKMQKMKQMMSQGMKKAMLGGGGNAPSGMDNMMEIMIQQIQLTDEIFFKYGVDEEELNSSMLQHNLMHDPEIQRTMMMNMQVLQQMDPGMMGGY</sequence>
<organism evidence="3 4">
    <name type="scientific">Stylonychia lemnae</name>
    <name type="common">Ciliate</name>
    <dbReference type="NCBI Taxonomy" id="5949"/>
    <lineage>
        <taxon>Eukaryota</taxon>
        <taxon>Sar</taxon>
        <taxon>Alveolata</taxon>
        <taxon>Ciliophora</taxon>
        <taxon>Intramacronucleata</taxon>
        <taxon>Spirotrichea</taxon>
        <taxon>Stichotrichia</taxon>
        <taxon>Sporadotrichida</taxon>
        <taxon>Oxytrichidae</taxon>
        <taxon>Stylonychinae</taxon>
        <taxon>Stylonychia</taxon>
    </lineage>
</organism>
<feature type="coiled-coil region" evidence="1">
    <location>
        <begin position="75"/>
        <end position="122"/>
    </location>
</feature>
<dbReference type="AlphaFoldDB" id="A0A078AN28"/>
<reference evidence="3 4" key="1">
    <citation type="submission" date="2014-06" db="EMBL/GenBank/DDBJ databases">
        <authorList>
            <person name="Swart Estienne"/>
        </authorList>
    </citation>
    <scope>NUCLEOTIDE SEQUENCE [LARGE SCALE GENOMIC DNA]</scope>
    <source>
        <strain evidence="3 4">130c</strain>
    </source>
</reference>
<keyword evidence="2" id="KW-0812">Transmembrane</keyword>
<gene>
    <name evidence="3" type="primary">Contig8175.g8718</name>
    <name evidence="3" type="ORF">STYLEM_12820</name>
</gene>
<feature type="transmembrane region" description="Helical" evidence="2">
    <location>
        <begin position="7"/>
        <end position="28"/>
    </location>
</feature>
<evidence type="ECO:0000256" key="2">
    <source>
        <dbReference type="SAM" id="Phobius"/>
    </source>
</evidence>
<evidence type="ECO:0000313" key="4">
    <source>
        <dbReference type="Proteomes" id="UP000039865"/>
    </source>
</evidence>
<protein>
    <submittedName>
        <fullName evidence="3">Uncharacterized protein</fullName>
    </submittedName>
</protein>
<accession>A0A078AN28</accession>
<name>A0A078AN28_STYLE</name>
<dbReference type="OrthoDB" id="306895at2759"/>
<dbReference type="Proteomes" id="UP000039865">
    <property type="component" value="Unassembled WGS sequence"/>
</dbReference>
<keyword evidence="1" id="KW-0175">Coiled coil</keyword>
<proteinExistence type="predicted"/>
<keyword evidence="2" id="KW-0472">Membrane</keyword>
<keyword evidence="2" id="KW-1133">Transmembrane helix</keyword>
<keyword evidence="4" id="KW-1185">Reference proteome</keyword>